<dbReference type="Gene3D" id="3.40.50.150">
    <property type="entry name" value="Vaccinia Virus protein VP39"/>
    <property type="match status" value="1"/>
</dbReference>
<comment type="caution">
    <text evidence="2">The sequence shown here is derived from an EMBL/GenBank/DDBJ whole genome shotgun (WGS) entry which is preliminary data.</text>
</comment>
<name>A0AAD8L6G2_TARER</name>
<dbReference type="GO" id="GO:0008168">
    <property type="term" value="F:methyltransferase activity"/>
    <property type="evidence" value="ECO:0007669"/>
    <property type="project" value="InterPro"/>
</dbReference>
<dbReference type="AlphaFoldDB" id="A0AAD8L6G2"/>
<dbReference type="SUPFAM" id="SSF53335">
    <property type="entry name" value="S-adenosyl-L-methionine-dependent methyltransferases"/>
    <property type="match status" value="2"/>
</dbReference>
<gene>
    <name evidence="2" type="ORF">QVD17_00794</name>
</gene>
<organism evidence="2 3">
    <name type="scientific">Tagetes erecta</name>
    <name type="common">African marigold</name>
    <dbReference type="NCBI Taxonomy" id="13708"/>
    <lineage>
        <taxon>Eukaryota</taxon>
        <taxon>Viridiplantae</taxon>
        <taxon>Streptophyta</taxon>
        <taxon>Embryophyta</taxon>
        <taxon>Tracheophyta</taxon>
        <taxon>Spermatophyta</taxon>
        <taxon>Magnoliopsida</taxon>
        <taxon>eudicotyledons</taxon>
        <taxon>Gunneridae</taxon>
        <taxon>Pentapetalae</taxon>
        <taxon>asterids</taxon>
        <taxon>campanulids</taxon>
        <taxon>Asterales</taxon>
        <taxon>Asteraceae</taxon>
        <taxon>Asteroideae</taxon>
        <taxon>Heliantheae alliance</taxon>
        <taxon>Tageteae</taxon>
        <taxon>Tagetes</taxon>
    </lineage>
</organism>
<reference evidence="2" key="1">
    <citation type="journal article" date="2023" name="bioRxiv">
        <title>Improved chromosome-level genome assembly for marigold (Tagetes erecta).</title>
        <authorList>
            <person name="Jiang F."/>
            <person name="Yuan L."/>
            <person name="Wang S."/>
            <person name="Wang H."/>
            <person name="Xu D."/>
            <person name="Wang A."/>
            <person name="Fan W."/>
        </authorList>
    </citation>
    <scope>NUCLEOTIDE SEQUENCE</scope>
    <source>
        <strain evidence="2">WSJ</strain>
        <tissue evidence="2">Leaf</tissue>
    </source>
</reference>
<evidence type="ECO:0000256" key="1">
    <source>
        <dbReference type="ARBA" id="ARBA00007967"/>
    </source>
</evidence>
<keyword evidence="3" id="KW-1185">Reference proteome</keyword>
<dbReference type="InterPro" id="IPR005299">
    <property type="entry name" value="MeTrfase_7"/>
</dbReference>
<protein>
    <submittedName>
        <fullName evidence="2">Uncharacterized protein</fullName>
    </submittedName>
</protein>
<comment type="similarity">
    <text evidence="1">Belongs to the methyltransferase superfamily. Type-7 methyltransferase family.</text>
</comment>
<dbReference type="Pfam" id="PF03492">
    <property type="entry name" value="Methyltransf_7"/>
    <property type="match status" value="2"/>
</dbReference>
<dbReference type="PANTHER" id="PTHR31009">
    <property type="entry name" value="S-ADENOSYL-L-METHIONINE:CARBOXYL METHYLTRANSFERASE FAMILY PROTEIN"/>
    <property type="match status" value="1"/>
</dbReference>
<dbReference type="EMBL" id="JAUHHV010000001">
    <property type="protein sequence ID" value="KAK1435039.1"/>
    <property type="molecule type" value="Genomic_DNA"/>
</dbReference>
<accession>A0AAD8L6G2</accession>
<evidence type="ECO:0000313" key="3">
    <source>
        <dbReference type="Proteomes" id="UP001229421"/>
    </source>
</evidence>
<dbReference type="InterPro" id="IPR029063">
    <property type="entry name" value="SAM-dependent_MTases_sf"/>
</dbReference>
<dbReference type="Gene3D" id="1.10.1200.220">
    <property type="match status" value="1"/>
</dbReference>
<evidence type="ECO:0000313" key="2">
    <source>
        <dbReference type="EMBL" id="KAK1435039.1"/>
    </source>
</evidence>
<dbReference type="Proteomes" id="UP001229421">
    <property type="component" value="Unassembled WGS sequence"/>
</dbReference>
<proteinExistence type="inferred from homology"/>
<sequence length="405" mass="46710">MIEKATPVLKRAIKGMANQDVFFDYCFRIVDLGCSSGMNSLVVVSNIIDTVYEMCQENNRKTPQFQVCLNDLFGNDFNNLFKLLPNFYETLKKEKGENFSPCFVSAVPGSFYERLFPDESLHFVHSSYSLHWLSQVWWMLQATMVVMGGIRIPMVLRFRFSRAAILKKAAGHPNHVGVWKDMHCKKGKWYNKYAKEDWVPEDLESNKLNIYIAKTSPQNVVEAYGKQFHTDFTKFLQLRSKEIVHHGRMVLTLRGRSSLDPTSDDSSKFLEFLTKSLLEMVKEGLVRESDINSFNIPFYFPHKDEVRNIIEAHGSFSLDDMNIFVTDWGEHDSDCTNTNEVTHQSNNFGKNVAKSIRAVVEPLFASHFGDSIIDELFNKCEKNTEQHLANKKLRELNIVVSLTRK</sequence>